<organism evidence="2 3">
    <name type="scientific">Euplotes crassus</name>
    <dbReference type="NCBI Taxonomy" id="5936"/>
    <lineage>
        <taxon>Eukaryota</taxon>
        <taxon>Sar</taxon>
        <taxon>Alveolata</taxon>
        <taxon>Ciliophora</taxon>
        <taxon>Intramacronucleata</taxon>
        <taxon>Spirotrichea</taxon>
        <taxon>Hypotrichia</taxon>
        <taxon>Euplotida</taxon>
        <taxon>Euplotidae</taxon>
        <taxon>Moneuplotes</taxon>
    </lineage>
</organism>
<feature type="region of interest" description="Disordered" evidence="1">
    <location>
        <begin position="247"/>
        <end position="274"/>
    </location>
</feature>
<evidence type="ECO:0000313" key="2">
    <source>
        <dbReference type="EMBL" id="CAI2386102.1"/>
    </source>
</evidence>
<name>A0AAD1YAM4_EUPCR</name>
<feature type="compositionally biased region" description="Basic residues" evidence="1">
    <location>
        <begin position="252"/>
        <end position="262"/>
    </location>
</feature>
<accession>A0AAD1YAM4</accession>
<dbReference type="AlphaFoldDB" id="A0AAD1YAM4"/>
<dbReference type="EMBL" id="CAMPGE010028585">
    <property type="protein sequence ID" value="CAI2386102.1"/>
    <property type="molecule type" value="Genomic_DNA"/>
</dbReference>
<evidence type="ECO:0000256" key="1">
    <source>
        <dbReference type="SAM" id="MobiDB-lite"/>
    </source>
</evidence>
<feature type="region of interest" description="Disordered" evidence="1">
    <location>
        <begin position="308"/>
        <end position="327"/>
    </location>
</feature>
<gene>
    <name evidence="2" type="ORF">ECRASSUSDP1_LOCUS27704</name>
</gene>
<keyword evidence="3" id="KW-1185">Reference proteome</keyword>
<sequence>MNLLYYPNDIVKKALESYQVDNYDSDDDLYDEEEDQPSNLPVYINSHSISRLHKNLRFYVVIDGLPNQRIPISLDGEEDMKTFQSQVSEMLQFKLDFLNGITITSLDTHEELPEEGPIKDAIAENDILHCSMQTKDIWVKCIIIMAITNPQGDKHTQTKRVRTEMSIKLNLKHYLEEFKDIIQKLTYCVWNKFCYEEFHKNNFYVLTDIDYELSQEGLDFLWKRQQMRIEKKFDAFPSSIGSEEGNVAQSIKKARRKKKKKDARSISVGDDQDPSQKLKRNIIYQFYNSEGVVGDFFGFPLETEYLQEPPNTKKKKDKKGKEMAPPPSFEEKNALVNMFLVKCTFEPIEEVFQDFLNIGINQKKKCTTYLGYLIKRSPDILDSVKRSMGHHLPKNSKFKYCKDVHVDMEFTHGDKEEELKLSKSYSKLQKDFQEHADNQDRTLDLHFRMFGNILVKYEKHKESILKKNTKHYDYEHELIEKLQNQKEVHKDYMLKDTIIEEDKRPSDSHEERFQRLNEIMKMKDSDSESIDGHDEDEPTIEFYPGEHEFKKSIMDHQKRDLDSLYISSSHSSFVGSQGSHEFRNSLLLNSKVPLSGAPTMLYRDNDDIDNLSATFDEIRTQRNSLCMGYLRKENESEVKMKRLIHTLAERAITCCYPGSISSDYPLSIQFRSNGSQMLVDHTSCELVVDFLNLIAKKTPSLEIHQMNFAHLPEIKDFKYKVFREQGAPDQS</sequence>
<dbReference type="Proteomes" id="UP001295684">
    <property type="component" value="Unassembled WGS sequence"/>
</dbReference>
<evidence type="ECO:0000313" key="3">
    <source>
        <dbReference type="Proteomes" id="UP001295684"/>
    </source>
</evidence>
<proteinExistence type="predicted"/>
<reference evidence="2" key="1">
    <citation type="submission" date="2023-07" db="EMBL/GenBank/DDBJ databases">
        <authorList>
            <consortium name="AG Swart"/>
            <person name="Singh M."/>
            <person name="Singh A."/>
            <person name="Seah K."/>
            <person name="Emmerich C."/>
        </authorList>
    </citation>
    <scope>NUCLEOTIDE SEQUENCE</scope>
    <source>
        <strain evidence="2">DP1</strain>
    </source>
</reference>
<comment type="caution">
    <text evidence="2">The sequence shown here is derived from an EMBL/GenBank/DDBJ whole genome shotgun (WGS) entry which is preliminary data.</text>
</comment>
<protein>
    <submittedName>
        <fullName evidence="2">Uncharacterized protein</fullName>
    </submittedName>
</protein>